<dbReference type="InterPro" id="IPR053151">
    <property type="entry name" value="RNase_H-like"/>
</dbReference>
<proteinExistence type="predicted"/>
<dbReference type="PANTHER" id="PTHR47723">
    <property type="entry name" value="OS05G0353850 PROTEIN"/>
    <property type="match status" value="1"/>
</dbReference>
<dbReference type="InterPro" id="IPR002156">
    <property type="entry name" value="RNaseH_domain"/>
</dbReference>
<dbReference type="CDD" id="cd06222">
    <property type="entry name" value="RNase_H_like"/>
    <property type="match status" value="1"/>
</dbReference>
<organism evidence="2 3">
    <name type="scientific">Juglans regia</name>
    <name type="common">English walnut</name>
    <dbReference type="NCBI Taxonomy" id="51240"/>
    <lineage>
        <taxon>Eukaryota</taxon>
        <taxon>Viridiplantae</taxon>
        <taxon>Streptophyta</taxon>
        <taxon>Embryophyta</taxon>
        <taxon>Tracheophyta</taxon>
        <taxon>Spermatophyta</taxon>
        <taxon>Magnoliopsida</taxon>
        <taxon>eudicotyledons</taxon>
        <taxon>Gunneridae</taxon>
        <taxon>Pentapetalae</taxon>
        <taxon>rosids</taxon>
        <taxon>fabids</taxon>
        <taxon>Fagales</taxon>
        <taxon>Juglandaceae</taxon>
        <taxon>Juglans</taxon>
    </lineage>
</organism>
<reference evidence="3" key="1">
    <citation type="submission" date="2025-08" db="UniProtKB">
        <authorList>
            <consortium name="RefSeq"/>
        </authorList>
    </citation>
    <scope>IDENTIFICATION</scope>
    <source>
        <tissue evidence="3">Leaves</tissue>
    </source>
</reference>
<dbReference type="SUPFAM" id="SSF53098">
    <property type="entry name" value="Ribonuclease H-like"/>
    <property type="match status" value="1"/>
</dbReference>
<dbReference type="InterPro" id="IPR044730">
    <property type="entry name" value="RNase_H-like_dom_plant"/>
</dbReference>
<dbReference type="InterPro" id="IPR036397">
    <property type="entry name" value="RNaseH_sf"/>
</dbReference>
<dbReference type="KEGG" id="jre:118348883"/>
<dbReference type="Pfam" id="PF13456">
    <property type="entry name" value="RVT_3"/>
    <property type="match status" value="1"/>
</dbReference>
<evidence type="ECO:0000313" key="3">
    <source>
        <dbReference type="RefSeq" id="XP_035547319.1"/>
    </source>
</evidence>
<feature type="domain" description="RNase H type-1" evidence="1">
    <location>
        <begin position="336"/>
        <end position="453"/>
    </location>
</feature>
<dbReference type="InParanoid" id="A0A6P9EIJ2"/>
<dbReference type="AlphaFoldDB" id="A0A6P9EIJ2"/>
<dbReference type="Proteomes" id="UP000235220">
    <property type="component" value="Chromosome 7"/>
</dbReference>
<dbReference type="PANTHER" id="PTHR47723:SF19">
    <property type="entry name" value="POLYNUCLEOTIDYL TRANSFERASE, RIBONUCLEASE H-LIKE SUPERFAMILY PROTEIN"/>
    <property type="match status" value="1"/>
</dbReference>
<evidence type="ECO:0000259" key="1">
    <source>
        <dbReference type="Pfam" id="PF13456"/>
    </source>
</evidence>
<dbReference type="RefSeq" id="XP_035547319.1">
    <property type="nucleotide sequence ID" value="XM_035691426.1"/>
</dbReference>
<dbReference type="GeneID" id="118348883"/>
<accession>A0A6P9EIJ2</accession>
<dbReference type="OrthoDB" id="1906820at2759"/>
<dbReference type="InterPro" id="IPR012337">
    <property type="entry name" value="RNaseH-like_sf"/>
</dbReference>
<gene>
    <name evidence="3" type="primary">LOC118348883</name>
</gene>
<dbReference type="GO" id="GO:0003676">
    <property type="term" value="F:nucleic acid binding"/>
    <property type="evidence" value="ECO:0007669"/>
    <property type="project" value="InterPro"/>
</dbReference>
<dbReference type="Gene3D" id="3.30.420.10">
    <property type="entry name" value="Ribonuclease H-like superfamily/Ribonuclease H"/>
    <property type="match status" value="1"/>
</dbReference>
<protein>
    <submittedName>
        <fullName evidence="3">Uncharacterized protein LOC118348883</fullName>
    </submittedName>
</protein>
<dbReference type="GO" id="GO:0004523">
    <property type="term" value="F:RNA-DNA hybrid ribonuclease activity"/>
    <property type="evidence" value="ECO:0007669"/>
    <property type="project" value="InterPro"/>
</dbReference>
<name>A0A6P9EIJ2_JUGRE</name>
<evidence type="ECO:0000313" key="2">
    <source>
        <dbReference type="Proteomes" id="UP000235220"/>
    </source>
</evidence>
<keyword evidence="2" id="KW-1185">Reference proteome</keyword>
<sequence length="481" mass="54986">MSYYEAMFKLYAQPCNLDFLASLRGRVTTEMNEELTKAFTDVELEECIFSSSTSTVFFLGIQQYQNYDKYLSLPPMIGKDKKRAFSDIKHKFWSKLQQWKGKLLSQGGKETLIKAVALAIPTYAMSCFKLPLTLCNELEQMMAKFWWRWRIGNGMTVRIWEDYWIPGFNNLQQLGGTGRANDQGVEELIDLSTGWWDVQKVRRMLPHDPADAVLKIILSATNHEDKLIWDKERNGCFSVRSAYKCFRNQAIATSEGESSLNSTNKKLWKQIWRMKLGHAGIEGINVFLKRNNSPLRKPSAQLSLHWTYKATKALDISRARRISQWQPPPQGSIKLNVDGAVFHAESKAKVGLIARDWEGKVLMAVSQKEEAVMEPLEIELLALLRGLQFSIPLGLQSLCIETDSLLLVKALPSNASYGNVITDIQELKCRFLNCSINHINREANQAAHKLARFSRNVSNTTVWWESVPNCVQPVLWTDFHL</sequence>